<dbReference type="RefSeq" id="WP_147649245.1">
    <property type="nucleotide sequence ID" value="NZ_CP042806.1"/>
</dbReference>
<organism evidence="2 3">
    <name type="scientific">Terriglobus albidus</name>
    <dbReference type="NCBI Taxonomy" id="1592106"/>
    <lineage>
        <taxon>Bacteria</taxon>
        <taxon>Pseudomonadati</taxon>
        <taxon>Acidobacteriota</taxon>
        <taxon>Terriglobia</taxon>
        <taxon>Terriglobales</taxon>
        <taxon>Acidobacteriaceae</taxon>
        <taxon>Terriglobus</taxon>
    </lineage>
</organism>
<dbReference type="KEGG" id="talb:FTW19_19520"/>
<keyword evidence="1" id="KW-0472">Membrane</keyword>
<evidence type="ECO:0000313" key="2">
    <source>
        <dbReference type="EMBL" id="QEE29975.1"/>
    </source>
</evidence>
<reference evidence="2 3" key="1">
    <citation type="submission" date="2019-08" db="EMBL/GenBank/DDBJ databases">
        <title>Complete genome sequence of Terriglobus albidus strain ORNL.</title>
        <authorList>
            <person name="Podar M."/>
        </authorList>
    </citation>
    <scope>NUCLEOTIDE SEQUENCE [LARGE SCALE GENOMIC DNA]</scope>
    <source>
        <strain evidence="2 3">ORNL</strain>
    </source>
</reference>
<feature type="transmembrane region" description="Helical" evidence="1">
    <location>
        <begin position="87"/>
        <end position="110"/>
    </location>
</feature>
<sequence length="147" mass="15695">MTEGEFAVLFSGDRPATVEGESTPEGPFCVVAADMVAAERYANEAVVQHPEMIARVYDRRGMVGAPLLEAHGAKANRSEISARFRRWAGGGLFGVGAALGLAEIISGFTINWAGMLAARLLPVGVVLLLTEAAIVVSARRERKRKSR</sequence>
<keyword evidence="1" id="KW-1133">Transmembrane helix</keyword>
<keyword evidence="1" id="KW-0812">Transmembrane</keyword>
<feature type="transmembrane region" description="Helical" evidence="1">
    <location>
        <begin position="116"/>
        <end position="138"/>
    </location>
</feature>
<dbReference type="AlphaFoldDB" id="A0A5B9EFS6"/>
<dbReference type="Proteomes" id="UP000321820">
    <property type="component" value="Chromosome"/>
</dbReference>
<gene>
    <name evidence="2" type="ORF">FTW19_19520</name>
</gene>
<accession>A0A5B9EFS6</accession>
<protein>
    <submittedName>
        <fullName evidence="2">Uncharacterized protein</fullName>
    </submittedName>
</protein>
<dbReference type="EMBL" id="CP042806">
    <property type="protein sequence ID" value="QEE29975.1"/>
    <property type="molecule type" value="Genomic_DNA"/>
</dbReference>
<proteinExistence type="predicted"/>
<keyword evidence="3" id="KW-1185">Reference proteome</keyword>
<name>A0A5B9EFS6_9BACT</name>
<dbReference type="OrthoDB" id="120654at2"/>
<evidence type="ECO:0000313" key="3">
    <source>
        <dbReference type="Proteomes" id="UP000321820"/>
    </source>
</evidence>
<evidence type="ECO:0000256" key="1">
    <source>
        <dbReference type="SAM" id="Phobius"/>
    </source>
</evidence>